<proteinExistence type="predicted"/>
<evidence type="ECO:0000256" key="2">
    <source>
        <dbReference type="ARBA" id="ARBA00022723"/>
    </source>
</evidence>
<dbReference type="SUPFAM" id="SSF46626">
    <property type="entry name" value="Cytochrome c"/>
    <property type="match status" value="1"/>
</dbReference>
<dbReference type="PROSITE" id="PS51007">
    <property type="entry name" value="CYTC"/>
    <property type="match status" value="1"/>
</dbReference>
<keyword evidence="7" id="KW-1185">Reference proteome</keyword>
<dbReference type="InterPro" id="IPR009056">
    <property type="entry name" value="Cyt_c-like_dom"/>
</dbReference>
<reference evidence="6" key="1">
    <citation type="submission" date="2020-01" db="EMBL/GenBank/DDBJ databases">
        <authorList>
            <person name="Seo Y.L."/>
        </authorList>
    </citation>
    <scope>NUCLEOTIDE SEQUENCE</scope>
    <source>
        <strain evidence="6">R11</strain>
    </source>
</reference>
<dbReference type="InterPro" id="IPR025992">
    <property type="entry name" value="Haem-bd"/>
</dbReference>
<dbReference type="RefSeq" id="WP_166587659.1">
    <property type="nucleotide sequence ID" value="NZ_WWEO01000045.1"/>
</dbReference>
<dbReference type="GO" id="GO:0009055">
    <property type="term" value="F:electron transfer activity"/>
    <property type="evidence" value="ECO:0007669"/>
    <property type="project" value="InterPro"/>
</dbReference>
<keyword evidence="2 4" id="KW-0479">Metal-binding</keyword>
<dbReference type="InterPro" id="IPR036909">
    <property type="entry name" value="Cyt_c-like_dom_sf"/>
</dbReference>
<evidence type="ECO:0000313" key="7">
    <source>
        <dbReference type="Proteomes" id="UP000638732"/>
    </source>
</evidence>
<feature type="domain" description="Cytochrome c" evidence="5">
    <location>
        <begin position="33"/>
        <end position="142"/>
    </location>
</feature>
<dbReference type="GO" id="GO:0046872">
    <property type="term" value="F:metal ion binding"/>
    <property type="evidence" value="ECO:0007669"/>
    <property type="project" value="UniProtKB-KW"/>
</dbReference>
<organism evidence="6 7">
    <name type="scientific">Mucilaginibacter agri</name>
    <dbReference type="NCBI Taxonomy" id="2695265"/>
    <lineage>
        <taxon>Bacteria</taxon>
        <taxon>Pseudomonadati</taxon>
        <taxon>Bacteroidota</taxon>
        <taxon>Sphingobacteriia</taxon>
        <taxon>Sphingobacteriales</taxon>
        <taxon>Sphingobacteriaceae</taxon>
        <taxon>Mucilaginibacter</taxon>
    </lineage>
</organism>
<comment type="caution">
    <text evidence="6">The sequence shown here is derived from an EMBL/GenBank/DDBJ whole genome shotgun (WGS) entry which is preliminary data.</text>
</comment>
<dbReference type="Pfam" id="PF16694">
    <property type="entry name" value="Cytochrome_P460"/>
    <property type="match status" value="1"/>
</dbReference>
<evidence type="ECO:0000313" key="6">
    <source>
        <dbReference type="EMBL" id="NCD71674.1"/>
    </source>
</evidence>
<gene>
    <name evidence="6" type="ORF">GSY63_20075</name>
</gene>
<dbReference type="Gene3D" id="3.50.70.20">
    <property type="entry name" value="Cytochrome P460"/>
    <property type="match status" value="1"/>
</dbReference>
<dbReference type="Proteomes" id="UP000638732">
    <property type="component" value="Unassembled WGS sequence"/>
</dbReference>
<evidence type="ECO:0000256" key="1">
    <source>
        <dbReference type="ARBA" id="ARBA00022617"/>
    </source>
</evidence>
<evidence type="ECO:0000259" key="5">
    <source>
        <dbReference type="PROSITE" id="PS51007"/>
    </source>
</evidence>
<name>A0A965ZIE7_9SPHI</name>
<dbReference type="AlphaFoldDB" id="A0A965ZIE7"/>
<accession>A0A965ZIE7</accession>
<keyword evidence="1 4" id="KW-0349">Heme</keyword>
<dbReference type="InterPro" id="IPR038142">
    <property type="entry name" value="Cytochrome_P460_sp"/>
</dbReference>
<evidence type="ECO:0000256" key="4">
    <source>
        <dbReference type="PROSITE-ProRule" id="PRU00433"/>
    </source>
</evidence>
<dbReference type="Gene3D" id="1.10.760.10">
    <property type="entry name" value="Cytochrome c-like domain"/>
    <property type="match status" value="1"/>
</dbReference>
<dbReference type="GO" id="GO:0020037">
    <property type="term" value="F:heme binding"/>
    <property type="evidence" value="ECO:0007669"/>
    <property type="project" value="InterPro"/>
</dbReference>
<dbReference type="CDD" id="cd20753">
    <property type="entry name" value="cyt_P460_Mc-like"/>
    <property type="match status" value="1"/>
</dbReference>
<dbReference type="EMBL" id="WWEO01000045">
    <property type="protein sequence ID" value="NCD71674.1"/>
    <property type="molecule type" value="Genomic_DNA"/>
</dbReference>
<keyword evidence="3 4" id="KW-0408">Iron</keyword>
<reference evidence="6" key="2">
    <citation type="submission" date="2020-10" db="EMBL/GenBank/DDBJ databases">
        <title>Mucilaginibacter sp. nov., isolated from soil.</title>
        <authorList>
            <person name="Jeon C.O."/>
        </authorList>
    </citation>
    <scope>NUCLEOTIDE SEQUENCE</scope>
    <source>
        <strain evidence="6">R11</strain>
    </source>
</reference>
<dbReference type="SMART" id="SM01235">
    <property type="entry name" value="Haem_bd"/>
    <property type="match status" value="1"/>
</dbReference>
<dbReference type="InterPro" id="IPR032033">
    <property type="entry name" value="Cytochrome_P460"/>
</dbReference>
<protein>
    <submittedName>
        <fullName evidence="6">Cytochrome P460</fullName>
    </submittedName>
</protein>
<evidence type="ECO:0000256" key="3">
    <source>
        <dbReference type="ARBA" id="ARBA00023004"/>
    </source>
</evidence>
<sequence>MKRKITVTICILIVVLLCLQLYRPAIKEQPVTSDINAPANVKAILKRACYDCHSNETNIRWYDQIAPAYWQVAADVNEGRAGLNFSEWDKLAAPDQKAKLWEAVNQINAGAMPLSNYTAVHPSAKLSAEDVAILKAYLKSTVKQPFTDTAKINAADKQFAQWSSGKLQLKNIPVALNGIAFMPDYKNWQALSTTDRYDNGTMRVILGNAIAVKALKEGNIKPWPNGAAFAKVAWASLEDKDGNITPGEFKQVEFMIKDADKYRDTKGWGFARFKTPAMVPYGKTAMFATECVNCHRPQANTDYVFTQPIKH</sequence>
<dbReference type="Pfam" id="PF14376">
    <property type="entry name" value="Haem_bd"/>
    <property type="match status" value="1"/>
</dbReference>